<protein>
    <submittedName>
        <fullName evidence="2">Uncharacterized protein</fullName>
    </submittedName>
</protein>
<proteinExistence type="predicted"/>
<feature type="compositionally biased region" description="Polar residues" evidence="1">
    <location>
        <begin position="47"/>
        <end position="63"/>
    </location>
</feature>
<dbReference type="EMBL" id="JAHRIQ010046465">
    <property type="protein sequence ID" value="MEQ2235460.1"/>
    <property type="molecule type" value="Genomic_DNA"/>
</dbReference>
<sequence>MDYLSPLLQKTCELNQRPGHIRLSLRVPPLGHFASGTFLPLKDEEGTASSSSLADCSGKQFSGDQWFRRPKSHHGSVSVSTPHSDYWDGSLLVFCVTSESGIAEV</sequence>
<evidence type="ECO:0000313" key="3">
    <source>
        <dbReference type="Proteomes" id="UP001482620"/>
    </source>
</evidence>
<dbReference type="Proteomes" id="UP001482620">
    <property type="component" value="Unassembled WGS sequence"/>
</dbReference>
<feature type="region of interest" description="Disordered" evidence="1">
    <location>
        <begin position="45"/>
        <end position="82"/>
    </location>
</feature>
<evidence type="ECO:0000256" key="1">
    <source>
        <dbReference type="SAM" id="MobiDB-lite"/>
    </source>
</evidence>
<organism evidence="2 3">
    <name type="scientific">Ilyodon furcidens</name>
    <name type="common">goldbreast splitfin</name>
    <dbReference type="NCBI Taxonomy" id="33524"/>
    <lineage>
        <taxon>Eukaryota</taxon>
        <taxon>Metazoa</taxon>
        <taxon>Chordata</taxon>
        <taxon>Craniata</taxon>
        <taxon>Vertebrata</taxon>
        <taxon>Euteleostomi</taxon>
        <taxon>Actinopterygii</taxon>
        <taxon>Neopterygii</taxon>
        <taxon>Teleostei</taxon>
        <taxon>Neoteleostei</taxon>
        <taxon>Acanthomorphata</taxon>
        <taxon>Ovalentaria</taxon>
        <taxon>Atherinomorphae</taxon>
        <taxon>Cyprinodontiformes</taxon>
        <taxon>Goodeidae</taxon>
        <taxon>Ilyodon</taxon>
    </lineage>
</organism>
<accession>A0ABV0TT27</accession>
<reference evidence="2 3" key="1">
    <citation type="submission" date="2021-06" db="EMBL/GenBank/DDBJ databases">
        <authorList>
            <person name="Palmer J.M."/>
        </authorList>
    </citation>
    <scope>NUCLEOTIDE SEQUENCE [LARGE SCALE GENOMIC DNA]</scope>
    <source>
        <strain evidence="3">if_2019</strain>
        <tissue evidence="2">Muscle</tissue>
    </source>
</reference>
<name>A0ABV0TT27_9TELE</name>
<gene>
    <name evidence="2" type="ORF">ILYODFUR_002591</name>
</gene>
<comment type="caution">
    <text evidence="2">The sequence shown here is derived from an EMBL/GenBank/DDBJ whole genome shotgun (WGS) entry which is preliminary data.</text>
</comment>
<evidence type="ECO:0000313" key="2">
    <source>
        <dbReference type="EMBL" id="MEQ2235460.1"/>
    </source>
</evidence>
<keyword evidence="3" id="KW-1185">Reference proteome</keyword>